<sequence length="259" mass="29966">MTSLLFPFYDPNNVETKFLKQILPLLKENFDNAFVSITPKTVAINSESLNFLKEDSFFIVNENPEDSLIGDHFIAGYKNAVEHSKSDQILHLCYLDRIAFALLNYKETFLDDLNDVNSPTLFLRSEKAWSTHPRNYRAAESMVTEVGRVLFDKVLDFTWCHLSLTAGQLSDVLPRLTARDLVITSQLIFSLKEIIKTKAVDWLSWEDPFIFGKDQNKFKLERENDPAESEKRMGYILPEIKYLFNEHGKLIARTERDSS</sequence>
<evidence type="ECO:0000313" key="2">
    <source>
        <dbReference type="Proteomes" id="UP000177407"/>
    </source>
</evidence>
<dbReference type="EMBL" id="MFGA01000023">
    <property type="protein sequence ID" value="OGF20582.1"/>
    <property type="molecule type" value="Genomic_DNA"/>
</dbReference>
<comment type="caution">
    <text evidence="1">The sequence shown here is derived from an EMBL/GenBank/DDBJ whole genome shotgun (WGS) entry which is preliminary data.</text>
</comment>
<name>A0A1F5S1Z2_9BACT</name>
<dbReference type="AlphaFoldDB" id="A0A1F5S1Z2"/>
<reference evidence="1 2" key="1">
    <citation type="journal article" date="2016" name="Nat. Commun.">
        <title>Thousands of microbial genomes shed light on interconnected biogeochemical processes in an aquifer system.</title>
        <authorList>
            <person name="Anantharaman K."/>
            <person name="Brown C.T."/>
            <person name="Hug L.A."/>
            <person name="Sharon I."/>
            <person name="Castelle C.J."/>
            <person name="Probst A.J."/>
            <person name="Thomas B.C."/>
            <person name="Singh A."/>
            <person name="Wilkins M.J."/>
            <person name="Karaoz U."/>
            <person name="Brodie E.L."/>
            <person name="Williams K.H."/>
            <person name="Hubbard S.S."/>
            <person name="Banfield J.F."/>
        </authorList>
    </citation>
    <scope>NUCLEOTIDE SEQUENCE [LARGE SCALE GENOMIC DNA]</scope>
</reference>
<evidence type="ECO:0000313" key="1">
    <source>
        <dbReference type="EMBL" id="OGF20582.1"/>
    </source>
</evidence>
<protein>
    <submittedName>
        <fullName evidence="1">Uncharacterized protein</fullName>
    </submittedName>
</protein>
<dbReference type="Proteomes" id="UP000177407">
    <property type="component" value="Unassembled WGS sequence"/>
</dbReference>
<accession>A0A1F5S1Z2</accession>
<proteinExistence type="predicted"/>
<organism evidence="1 2">
    <name type="scientific">Candidatus Falkowbacteria bacterium RIFOXYA2_FULL_38_12</name>
    <dbReference type="NCBI Taxonomy" id="1797993"/>
    <lineage>
        <taxon>Bacteria</taxon>
        <taxon>Candidatus Falkowiibacteriota</taxon>
    </lineage>
</organism>
<gene>
    <name evidence="1" type="ORF">A2257_04490</name>
</gene>